<dbReference type="InterPro" id="IPR025139">
    <property type="entry name" value="DUF4062"/>
</dbReference>
<dbReference type="Proteomes" id="UP000656274">
    <property type="component" value="Unassembled WGS sequence"/>
</dbReference>
<feature type="coiled-coil region" evidence="1">
    <location>
        <begin position="168"/>
        <end position="202"/>
    </location>
</feature>
<evidence type="ECO:0000259" key="2">
    <source>
        <dbReference type="Pfam" id="PF13271"/>
    </source>
</evidence>
<feature type="domain" description="DUF4062" evidence="2">
    <location>
        <begin position="6"/>
        <end position="86"/>
    </location>
</feature>
<comment type="caution">
    <text evidence="3">The sequence shown here is derived from an EMBL/GenBank/DDBJ whole genome shotgun (WGS) entry which is preliminary data.</text>
</comment>
<evidence type="ECO:0000313" key="4">
    <source>
        <dbReference type="Proteomes" id="UP000656274"/>
    </source>
</evidence>
<dbReference type="EMBL" id="JADFTZ010000003">
    <property type="protein sequence ID" value="MBE9576582.1"/>
    <property type="molecule type" value="Genomic_DNA"/>
</dbReference>
<sequence>MKRYSVFVSSTYEDLADERKEVIQALLELDCIPIGMEMFPATDDEQWKLIKELIEDCDYYILIIGGRYGSLNNDGISYTQMEYEYAMKIGVPIISFLPKYPDKIIAGKTDKDPIKASKLEEFKKLASEKMVKFWTSPEDLGSVVSRSLVKLIKDKPRIGWVKADKISTSEANIEILELKQKIQELEEELKNKLENDDLTELAQGEDLYKVEYAYKEKGRGNWIIDKVDVKWNVLFSKTCTILIDEAKEEDYKSRIDSYINYILKLKKPNHDEVKVIADSFMSILIQFKALGLIEKSIRKRLLKDGSTYWKLTNKGDHEITKLRAIPKAKKDAK</sequence>
<organism evidence="3 4">
    <name type="scientific">Flavobacterium proteolyticum</name>
    <dbReference type="NCBI Taxonomy" id="2911683"/>
    <lineage>
        <taxon>Bacteria</taxon>
        <taxon>Pseudomonadati</taxon>
        <taxon>Bacteroidota</taxon>
        <taxon>Flavobacteriia</taxon>
        <taxon>Flavobacteriales</taxon>
        <taxon>Flavobacteriaceae</taxon>
        <taxon>Flavobacterium</taxon>
    </lineage>
</organism>
<accession>A0ABR9WRQ3</accession>
<keyword evidence="4" id="KW-1185">Reference proteome</keyword>
<dbReference type="Pfam" id="PF13271">
    <property type="entry name" value="DUF4062"/>
    <property type="match status" value="1"/>
</dbReference>
<evidence type="ECO:0000256" key="1">
    <source>
        <dbReference type="SAM" id="Coils"/>
    </source>
</evidence>
<name>A0ABR9WRQ3_9FLAO</name>
<protein>
    <submittedName>
        <fullName evidence="3">DUF4062 domain-containing protein</fullName>
    </submittedName>
</protein>
<evidence type="ECO:0000313" key="3">
    <source>
        <dbReference type="EMBL" id="MBE9576582.1"/>
    </source>
</evidence>
<dbReference type="RefSeq" id="WP_194095416.1">
    <property type="nucleotide sequence ID" value="NZ_JADFTZ010000003.1"/>
</dbReference>
<reference evidence="3 4" key="1">
    <citation type="submission" date="2020-10" db="EMBL/GenBank/DDBJ databases">
        <title>The genome sequence of Flavobacterium aquaticum 1Y8A.</title>
        <authorList>
            <person name="Liu Y."/>
        </authorList>
    </citation>
    <scope>NUCLEOTIDE SEQUENCE [LARGE SCALE GENOMIC DNA]</scope>
    <source>
        <strain evidence="3 4">1Y8A</strain>
    </source>
</reference>
<proteinExistence type="predicted"/>
<gene>
    <name evidence="3" type="ORF">IM755_07640</name>
</gene>
<keyword evidence="1" id="KW-0175">Coiled coil</keyword>